<keyword evidence="2" id="KW-1185">Reference proteome</keyword>
<reference evidence="3" key="1">
    <citation type="submission" date="2025-08" db="UniProtKB">
        <authorList>
            <consortium name="RefSeq"/>
        </authorList>
    </citation>
    <scope>IDENTIFICATION</scope>
    <source>
        <tissue evidence="3">Leaf</tissue>
    </source>
</reference>
<accession>A0A3Q0EP35</accession>
<sequence>MGFILHVQGDFGSGLLDLHAMDDTELLYEEEVIQSSSQIESPGMHMIYLPYSDDIKLVEELHECFGAALVGMGPATLLSLVPLNLEGEDLSDDAKV</sequence>
<evidence type="ECO:0000259" key="1">
    <source>
        <dbReference type="Pfam" id="PF08161"/>
    </source>
</evidence>
<organism evidence="2 3">
    <name type="scientific">Vigna radiata var. radiata</name>
    <name type="common">Mung bean</name>
    <name type="synonym">Phaseolus aureus</name>
    <dbReference type="NCBI Taxonomy" id="3916"/>
    <lineage>
        <taxon>Eukaryota</taxon>
        <taxon>Viridiplantae</taxon>
        <taxon>Streptophyta</taxon>
        <taxon>Embryophyta</taxon>
        <taxon>Tracheophyta</taxon>
        <taxon>Spermatophyta</taxon>
        <taxon>Magnoliopsida</taxon>
        <taxon>eudicotyledons</taxon>
        <taxon>Gunneridae</taxon>
        <taxon>Pentapetalae</taxon>
        <taxon>rosids</taxon>
        <taxon>fabids</taxon>
        <taxon>Fabales</taxon>
        <taxon>Fabaceae</taxon>
        <taxon>Papilionoideae</taxon>
        <taxon>50 kb inversion clade</taxon>
        <taxon>NPAAA clade</taxon>
        <taxon>indigoferoid/millettioid clade</taxon>
        <taxon>Phaseoleae</taxon>
        <taxon>Vigna</taxon>
    </lineage>
</organism>
<dbReference type="RefSeq" id="XP_022631987.1">
    <property type="nucleotide sequence ID" value="XM_022776266.1"/>
</dbReference>
<dbReference type="AlphaFoldDB" id="A0A3Q0EP35"/>
<dbReference type="InterPro" id="IPR012978">
    <property type="entry name" value="HEAT_RRP12"/>
</dbReference>
<dbReference type="Proteomes" id="UP000087766">
    <property type="component" value="Unplaced"/>
</dbReference>
<dbReference type="GeneID" id="111240716"/>
<evidence type="ECO:0000313" key="2">
    <source>
        <dbReference type="Proteomes" id="UP000087766"/>
    </source>
</evidence>
<dbReference type="Pfam" id="PF08161">
    <property type="entry name" value="RRP12_HEAT"/>
    <property type="match status" value="1"/>
</dbReference>
<feature type="domain" description="RRP12 HEAT" evidence="1">
    <location>
        <begin position="50"/>
        <end position="91"/>
    </location>
</feature>
<proteinExistence type="predicted"/>
<gene>
    <name evidence="3" type="primary">LOC111240716</name>
</gene>
<name>A0A3Q0EP35_VIGRR</name>
<dbReference type="OrthoDB" id="2192888at2759"/>
<protein>
    <submittedName>
        <fullName evidence="3">Kinesin-like protein KIN-13A</fullName>
    </submittedName>
</protein>
<dbReference type="KEGG" id="vra:111240716"/>
<evidence type="ECO:0000313" key="3">
    <source>
        <dbReference type="RefSeq" id="XP_022631987.1"/>
    </source>
</evidence>